<feature type="compositionally biased region" description="Basic and acidic residues" evidence="16">
    <location>
        <begin position="91"/>
        <end position="100"/>
    </location>
</feature>
<protein>
    <recommendedName>
        <fullName evidence="14">Kinesin-like protein</fullName>
    </recommendedName>
</protein>
<dbReference type="Pfam" id="PF00225">
    <property type="entry name" value="Kinesin"/>
    <property type="match status" value="1"/>
</dbReference>
<dbReference type="Gene3D" id="3.40.850.10">
    <property type="entry name" value="Kinesin motor domain"/>
    <property type="match status" value="1"/>
</dbReference>
<evidence type="ECO:0000256" key="1">
    <source>
        <dbReference type="ARBA" id="ARBA00004245"/>
    </source>
</evidence>
<dbReference type="FunFam" id="3.40.850.10:FF:000073">
    <property type="entry name" value="Kinesin-like protein"/>
    <property type="match status" value="1"/>
</dbReference>
<feature type="binding site" evidence="13">
    <location>
        <begin position="185"/>
        <end position="192"/>
    </location>
    <ligand>
        <name>ATP</name>
        <dbReference type="ChEBI" id="CHEBI:30616"/>
    </ligand>
</feature>
<feature type="domain" description="Kinesin motor" evidence="17">
    <location>
        <begin position="113"/>
        <end position="444"/>
    </location>
</feature>
<dbReference type="InterPro" id="IPR019821">
    <property type="entry name" value="Kinesin_motor_CS"/>
</dbReference>
<dbReference type="GeneID" id="28724410"/>
<keyword evidence="3" id="KW-0132">Cell division</keyword>
<evidence type="ECO:0000259" key="17">
    <source>
        <dbReference type="PROSITE" id="PS50067"/>
    </source>
</evidence>
<keyword evidence="7 13" id="KW-0067">ATP-binding</keyword>
<dbReference type="STRING" id="45286.A0A0X8HTD6"/>
<keyword evidence="19" id="KW-1185">Reference proteome</keyword>
<dbReference type="PROSITE" id="PS50067">
    <property type="entry name" value="KINESIN_MOTOR_2"/>
    <property type="match status" value="1"/>
</dbReference>
<dbReference type="PRINTS" id="PR00380">
    <property type="entry name" value="KINESINHEAVY"/>
</dbReference>
<gene>
    <name evidence="18" type="ORF">AW171_hschr53067</name>
</gene>
<dbReference type="PANTHER" id="PTHR47968">
    <property type="entry name" value="CENTROMERE PROTEIN E"/>
    <property type="match status" value="1"/>
</dbReference>
<dbReference type="PANTHER" id="PTHR47968:SF36">
    <property type="entry name" value="KINESIN HEAVY CHAIN ISOFORM X1"/>
    <property type="match status" value="1"/>
</dbReference>
<comment type="subcellular location">
    <subcellularLocation>
        <location evidence="1">Cytoplasm</location>
        <location evidence="1">Cytoskeleton</location>
    </subcellularLocation>
</comment>
<dbReference type="OrthoDB" id="3176171at2759"/>
<keyword evidence="4 14" id="KW-0493">Microtubule</keyword>
<evidence type="ECO:0000256" key="13">
    <source>
        <dbReference type="PROSITE-ProRule" id="PRU00283"/>
    </source>
</evidence>
<sequence length="676" mass="74946">MVITRPPSSENNTSASSVSLPYTPRSGLVESNGLGWPGKDEGGNQATLIAPLGTIEGIYSRPTSPYRYPSPLEVHSHVDDICSPPTPWEDLSGRESRRISPSDPPAKSVYTGNISVAIRIKPSESSTKDPWYASSNKLIHTEYGEFQFDHVYTKEVTNNEVYRDIGEPIVDKLIQGYNAIIFAYGMTGSGKTFTMSGSKQEPGLIPLCVADIFERITATATSEKSYAVKVSYLEIYNEKIFDLLDSNDTAARQAGKNTAGLKVRDDSTYGVKVVDLIEQKVASHSEVMKCIATGDRNRKTGETDCNTRSSRSHAIVLLRLDVTNSKTGLKTTSTLSLCDLAGSERAVSQLVRRQEGSFINKSLLALGTVISKLSSNGNGSGSNGHQLSSLGGHIPYRDSKLTRILQPALTGDSIITTICTIDTKLESSAETTNTVRFASRAKNIFLNVRKNEFEMNTEKDHIIQNLRKQLDEQHATIAMLRRNNYKENSSVLLPTGGGGSLSEKALKMEKGLLEVENNILKTKLEHCEKLLEKDTVVLEDPHVREIVDVLPSDIASLLESKVQSMESQLRQYRQYVLKLETDLEKAQKNIIETNTVQFDRQSTANIQQKYGEDVDVELLLEEQEAELMELRRALERKDKMIEALQSARRLRNSALSQVTTVVLNKKSLTIEDMKDM</sequence>
<evidence type="ECO:0000256" key="14">
    <source>
        <dbReference type="RuleBase" id="RU000394"/>
    </source>
</evidence>
<dbReference type="GO" id="GO:0008017">
    <property type="term" value="F:microtubule binding"/>
    <property type="evidence" value="ECO:0007669"/>
    <property type="project" value="InterPro"/>
</dbReference>
<dbReference type="GO" id="GO:0007018">
    <property type="term" value="P:microtubule-based movement"/>
    <property type="evidence" value="ECO:0007669"/>
    <property type="project" value="InterPro"/>
</dbReference>
<keyword evidence="8 15" id="KW-0175">Coiled coil</keyword>
<keyword evidence="5 13" id="KW-0547">Nucleotide-binding</keyword>
<evidence type="ECO:0000256" key="2">
    <source>
        <dbReference type="ARBA" id="ARBA00022490"/>
    </source>
</evidence>
<evidence type="ECO:0000313" key="19">
    <source>
        <dbReference type="Proteomes" id="UP000243052"/>
    </source>
</evidence>
<evidence type="ECO:0000256" key="8">
    <source>
        <dbReference type="ARBA" id="ARBA00023054"/>
    </source>
</evidence>
<dbReference type="InterPro" id="IPR027640">
    <property type="entry name" value="Kinesin-like_fam"/>
</dbReference>
<evidence type="ECO:0000256" key="10">
    <source>
        <dbReference type="ARBA" id="ARBA00023212"/>
    </source>
</evidence>
<dbReference type="InterPro" id="IPR027417">
    <property type="entry name" value="P-loop_NTPase"/>
</dbReference>
<comment type="similarity">
    <text evidence="13 14">Belongs to the TRAFAC class myosin-kinesin ATPase superfamily. Kinesin family.</text>
</comment>
<dbReference type="GO" id="GO:0005874">
    <property type="term" value="C:microtubule"/>
    <property type="evidence" value="ECO:0007669"/>
    <property type="project" value="UniProtKB-KW"/>
</dbReference>
<dbReference type="SUPFAM" id="SSF52540">
    <property type="entry name" value="P-loop containing nucleoside triphosphate hydrolases"/>
    <property type="match status" value="1"/>
</dbReference>
<proteinExistence type="inferred from homology"/>
<feature type="region of interest" description="Disordered" evidence="16">
    <location>
        <begin position="1"/>
        <end position="42"/>
    </location>
</feature>
<feature type="region of interest" description="Disordered" evidence="16">
    <location>
        <begin position="85"/>
        <end position="106"/>
    </location>
</feature>
<keyword evidence="10" id="KW-0206">Cytoskeleton</keyword>
<evidence type="ECO:0000256" key="3">
    <source>
        <dbReference type="ARBA" id="ARBA00022618"/>
    </source>
</evidence>
<evidence type="ECO:0000256" key="16">
    <source>
        <dbReference type="SAM" id="MobiDB-lite"/>
    </source>
</evidence>
<keyword evidence="9 13" id="KW-0505">Motor protein</keyword>
<evidence type="ECO:0000313" key="18">
    <source>
        <dbReference type="EMBL" id="AMD21134.1"/>
    </source>
</evidence>
<evidence type="ECO:0000256" key="11">
    <source>
        <dbReference type="ARBA" id="ARBA00023306"/>
    </source>
</evidence>
<dbReference type="GO" id="GO:0051301">
    <property type="term" value="P:cell division"/>
    <property type="evidence" value="ECO:0007669"/>
    <property type="project" value="UniProtKB-KW"/>
</dbReference>
<dbReference type="InterPro" id="IPR001752">
    <property type="entry name" value="Kinesin_motor_dom"/>
</dbReference>
<evidence type="ECO:0000256" key="5">
    <source>
        <dbReference type="ARBA" id="ARBA00022741"/>
    </source>
</evidence>
<feature type="compositionally biased region" description="Low complexity" evidence="16">
    <location>
        <begin position="8"/>
        <end position="19"/>
    </location>
</feature>
<evidence type="ECO:0000256" key="7">
    <source>
        <dbReference type="ARBA" id="ARBA00022840"/>
    </source>
</evidence>
<keyword evidence="6" id="KW-0498">Mitosis</keyword>
<comment type="function">
    <text evidence="12">Required for assembly of the mitotic spindle.</text>
</comment>
<dbReference type="EMBL" id="CP014245">
    <property type="protein sequence ID" value="AMD21134.1"/>
    <property type="molecule type" value="Genomic_DNA"/>
</dbReference>
<dbReference type="SMART" id="SM00129">
    <property type="entry name" value="KISc"/>
    <property type="match status" value="1"/>
</dbReference>
<dbReference type="GO" id="GO:0003777">
    <property type="term" value="F:microtubule motor activity"/>
    <property type="evidence" value="ECO:0007669"/>
    <property type="project" value="InterPro"/>
</dbReference>
<evidence type="ECO:0000256" key="9">
    <source>
        <dbReference type="ARBA" id="ARBA00023175"/>
    </source>
</evidence>
<accession>A0A0X8HTD6</accession>
<dbReference type="AlphaFoldDB" id="A0A0X8HTD6"/>
<feature type="coiled-coil region" evidence="15">
    <location>
        <begin position="620"/>
        <end position="650"/>
    </location>
</feature>
<evidence type="ECO:0000256" key="12">
    <source>
        <dbReference type="ARBA" id="ARBA00054086"/>
    </source>
</evidence>
<dbReference type="PROSITE" id="PS00411">
    <property type="entry name" value="KINESIN_MOTOR_1"/>
    <property type="match status" value="1"/>
</dbReference>
<evidence type="ECO:0000256" key="4">
    <source>
        <dbReference type="ARBA" id="ARBA00022701"/>
    </source>
</evidence>
<feature type="coiled-coil region" evidence="15">
    <location>
        <begin position="555"/>
        <end position="589"/>
    </location>
</feature>
<reference evidence="18 19" key="1">
    <citation type="submission" date="2016-01" db="EMBL/GenBank/DDBJ databases">
        <title>Genome sequence of the yeast Holleya sinecauda.</title>
        <authorList>
            <person name="Dietrich F.S."/>
        </authorList>
    </citation>
    <scope>NUCLEOTIDE SEQUENCE [LARGE SCALE GENOMIC DNA]</scope>
    <source>
        <strain evidence="18 19">ATCC 58844</strain>
    </source>
</reference>
<evidence type="ECO:0000256" key="6">
    <source>
        <dbReference type="ARBA" id="ARBA00022776"/>
    </source>
</evidence>
<dbReference type="InterPro" id="IPR036961">
    <property type="entry name" value="Kinesin_motor_dom_sf"/>
</dbReference>
<dbReference type="RefSeq" id="XP_017988130.1">
    <property type="nucleotide sequence ID" value="XM_018132589.1"/>
</dbReference>
<dbReference type="GO" id="GO:0005524">
    <property type="term" value="F:ATP binding"/>
    <property type="evidence" value="ECO:0007669"/>
    <property type="project" value="UniProtKB-UniRule"/>
</dbReference>
<dbReference type="Proteomes" id="UP000243052">
    <property type="component" value="Chromosome v"/>
</dbReference>
<evidence type="ECO:0000256" key="15">
    <source>
        <dbReference type="SAM" id="Coils"/>
    </source>
</evidence>
<keyword evidence="11" id="KW-0131">Cell cycle</keyword>
<keyword evidence="2" id="KW-0963">Cytoplasm</keyword>
<organism evidence="18 19">
    <name type="scientific">Eremothecium sinecaudum</name>
    <dbReference type="NCBI Taxonomy" id="45286"/>
    <lineage>
        <taxon>Eukaryota</taxon>
        <taxon>Fungi</taxon>
        <taxon>Dikarya</taxon>
        <taxon>Ascomycota</taxon>
        <taxon>Saccharomycotina</taxon>
        <taxon>Saccharomycetes</taxon>
        <taxon>Saccharomycetales</taxon>
        <taxon>Saccharomycetaceae</taxon>
        <taxon>Eremothecium</taxon>
    </lineage>
</organism>
<name>A0A0X8HTD6_9SACH</name>